<protein>
    <submittedName>
        <fullName evidence="1">Uncharacterized protein</fullName>
    </submittedName>
</protein>
<name>A0A316U355_9BASI</name>
<dbReference type="GeneID" id="37016144"/>
<dbReference type="EMBL" id="KZ819330">
    <property type="protein sequence ID" value="PWN19677.1"/>
    <property type="molecule type" value="Genomic_DNA"/>
</dbReference>
<dbReference type="AlphaFoldDB" id="A0A316U355"/>
<gene>
    <name evidence="1" type="ORF">BCV69DRAFT_299987</name>
</gene>
<sequence>MAEDMLKILKLSQAGVREHLGGLLLRGELIYQPPTTTYCRTFKSTLNRDFERDLRLASDRWTMRLIDEQPNLLTDFILGAVEEDKPLFSGVSLAFFTSVEDHEIAGLQAVPWLQADNLDLKALSDDGRAGISTLGKKTLADMMQDPTSLSSKAY</sequence>
<reference evidence="1 2" key="1">
    <citation type="journal article" date="2018" name="Mol. Biol. Evol.">
        <title>Broad Genomic Sampling Reveals a Smut Pathogenic Ancestry of the Fungal Clade Ustilaginomycotina.</title>
        <authorList>
            <person name="Kijpornyongpan T."/>
            <person name="Mondo S.J."/>
            <person name="Barry K."/>
            <person name="Sandor L."/>
            <person name="Lee J."/>
            <person name="Lipzen A."/>
            <person name="Pangilinan J."/>
            <person name="LaButti K."/>
            <person name="Hainaut M."/>
            <person name="Henrissat B."/>
            <person name="Grigoriev I.V."/>
            <person name="Spatafora J.W."/>
            <person name="Aime M.C."/>
        </authorList>
    </citation>
    <scope>NUCLEOTIDE SEQUENCE [LARGE SCALE GENOMIC DNA]</scope>
    <source>
        <strain evidence="1 2">MCA 4718</strain>
    </source>
</reference>
<proteinExistence type="predicted"/>
<keyword evidence="2" id="KW-1185">Reference proteome</keyword>
<organism evidence="1 2">
    <name type="scientific">Pseudomicrostroma glucosiphilum</name>
    <dbReference type="NCBI Taxonomy" id="1684307"/>
    <lineage>
        <taxon>Eukaryota</taxon>
        <taxon>Fungi</taxon>
        <taxon>Dikarya</taxon>
        <taxon>Basidiomycota</taxon>
        <taxon>Ustilaginomycotina</taxon>
        <taxon>Exobasidiomycetes</taxon>
        <taxon>Microstromatales</taxon>
        <taxon>Microstromatales incertae sedis</taxon>
        <taxon>Pseudomicrostroma</taxon>
    </lineage>
</organism>
<evidence type="ECO:0000313" key="1">
    <source>
        <dbReference type="EMBL" id="PWN19677.1"/>
    </source>
</evidence>
<accession>A0A316U355</accession>
<evidence type="ECO:0000313" key="2">
    <source>
        <dbReference type="Proteomes" id="UP000245942"/>
    </source>
</evidence>
<dbReference type="RefSeq" id="XP_025346837.1">
    <property type="nucleotide sequence ID" value="XM_025494410.1"/>
</dbReference>
<dbReference type="Proteomes" id="UP000245942">
    <property type="component" value="Unassembled WGS sequence"/>
</dbReference>